<dbReference type="CDD" id="cd02213">
    <property type="entry name" value="cupin_PMI_typeII_C"/>
    <property type="match status" value="1"/>
</dbReference>
<dbReference type="GO" id="GO:0005976">
    <property type="term" value="P:polysaccharide metabolic process"/>
    <property type="evidence" value="ECO:0007669"/>
    <property type="project" value="InterPro"/>
</dbReference>
<name>A0A285VSF1_9MICO</name>
<evidence type="ECO:0000313" key="2">
    <source>
        <dbReference type="EMBL" id="SOC56979.1"/>
    </source>
</evidence>
<organism evidence="2 3">
    <name type="scientific">Ornithinimicrobium cerasi</name>
    <dbReference type="NCBI Taxonomy" id="2248773"/>
    <lineage>
        <taxon>Bacteria</taxon>
        <taxon>Bacillati</taxon>
        <taxon>Actinomycetota</taxon>
        <taxon>Actinomycetes</taxon>
        <taxon>Micrococcales</taxon>
        <taxon>Ornithinimicrobiaceae</taxon>
        <taxon>Ornithinimicrobium</taxon>
    </lineage>
</organism>
<dbReference type="Pfam" id="PF01050">
    <property type="entry name" value="MannoseP_isomer"/>
    <property type="match status" value="1"/>
</dbReference>
<dbReference type="InterPro" id="IPR051161">
    <property type="entry name" value="Mannose-6P_isomerase_type2"/>
</dbReference>
<protein>
    <submittedName>
        <fullName evidence="2">Mannose-6-phosphate isomerase, type 2</fullName>
    </submittedName>
</protein>
<dbReference type="InterPro" id="IPR011051">
    <property type="entry name" value="RmlC_Cupin_sf"/>
</dbReference>
<keyword evidence="2" id="KW-0413">Isomerase</keyword>
<dbReference type="EMBL" id="OBQK01000010">
    <property type="protein sequence ID" value="SOC56979.1"/>
    <property type="molecule type" value="Genomic_DNA"/>
</dbReference>
<feature type="domain" description="Mannose-6-phosphate isomerase type II C-terminal" evidence="1">
    <location>
        <begin position="23"/>
        <end position="126"/>
    </location>
</feature>
<evidence type="ECO:0000259" key="1">
    <source>
        <dbReference type="Pfam" id="PF01050"/>
    </source>
</evidence>
<dbReference type="InterPro" id="IPR001538">
    <property type="entry name" value="Man6P_isomerase-2_C"/>
</dbReference>
<keyword evidence="3" id="KW-1185">Reference proteome</keyword>
<dbReference type="GO" id="GO:0004475">
    <property type="term" value="F:mannose-1-phosphate guanylyltransferase (GTP) activity"/>
    <property type="evidence" value="ECO:0007669"/>
    <property type="project" value="TreeGrafter"/>
</dbReference>
<sequence length="144" mass="16206">MISTSDQPPGTTGKDRTRDVFVTERPWGRFQQFASNEVVTVKTITVEPGQRLSLQTHGHRAEMWHVLDGEVDVQVGERTWVARTGEMVWVPEGSVHRLGNPGTEPARVLELAFGEFDEADITRLEDDYTRLGDENTRLGDDDTP</sequence>
<dbReference type="PANTHER" id="PTHR46390">
    <property type="entry name" value="MANNOSE-1-PHOSPHATE GUANYLYLTRANSFERASE"/>
    <property type="match status" value="1"/>
</dbReference>
<gene>
    <name evidence="2" type="ORF">SAMN05421879_11036</name>
</gene>
<evidence type="ECO:0000313" key="3">
    <source>
        <dbReference type="Proteomes" id="UP000219688"/>
    </source>
</evidence>
<dbReference type="STRING" id="1122622.GCA_000421185_02294"/>
<dbReference type="PANTHER" id="PTHR46390:SF1">
    <property type="entry name" value="MANNOSE-1-PHOSPHATE GUANYLYLTRANSFERASE"/>
    <property type="match status" value="1"/>
</dbReference>
<accession>A0A285VSF1</accession>
<dbReference type="Proteomes" id="UP000219688">
    <property type="component" value="Unassembled WGS sequence"/>
</dbReference>
<proteinExistence type="predicted"/>
<dbReference type="GO" id="GO:0016853">
    <property type="term" value="F:isomerase activity"/>
    <property type="evidence" value="ECO:0007669"/>
    <property type="project" value="UniProtKB-KW"/>
</dbReference>
<dbReference type="RefSeq" id="WP_244903843.1">
    <property type="nucleotide sequence ID" value="NZ_OBQK01000010.1"/>
</dbReference>
<dbReference type="InterPro" id="IPR014710">
    <property type="entry name" value="RmlC-like_jellyroll"/>
</dbReference>
<dbReference type="AlphaFoldDB" id="A0A285VSF1"/>
<dbReference type="SUPFAM" id="SSF51182">
    <property type="entry name" value="RmlC-like cupins"/>
    <property type="match status" value="1"/>
</dbReference>
<dbReference type="GO" id="GO:0009298">
    <property type="term" value="P:GDP-mannose biosynthetic process"/>
    <property type="evidence" value="ECO:0007669"/>
    <property type="project" value="TreeGrafter"/>
</dbReference>
<dbReference type="Gene3D" id="2.60.120.10">
    <property type="entry name" value="Jelly Rolls"/>
    <property type="match status" value="1"/>
</dbReference>
<reference evidence="3" key="1">
    <citation type="submission" date="2017-08" db="EMBL/GenBank/DDBJ databases">
        <authorList>
            <person name="Varghese N."/>
            <person name="Submissions S."/>
        </authorList>
    </citation>
    <scope>NUCLEOTIDE SEQUENCE [LARGE SCALE GENOMIC DNA]</scope>
    <source>
        <strain evidence="3">USBA17B2</strain>
    </source>
</reference>